<reference evidence="6" key="1">
    <citation type="submission" date="2021-04" db="EMBL/GenBank/DDBJ databases">
        <authorList>
            <person name="Tunstrom K."/>
        </authorList>
    </citation>
    <scope>NUCLEOTIDE SEQUENCE</scope>
</reference>
<protein>
    <submittedName>
        <fullName evidence="6">(apollo) hypothetical protein</fullName>
    </submittedName>
</protein>
<gene>
    <name evidence="6" type="ORF">PAPOLLO_LOCUS22646</name>
</gene>
<evidence type="ECO:0000256" key="1">
    <source>
        <dbReference type="ARBA" id="ARBA00004123"/>
    </source>
</evidence>
<dbReference type="PANTHER" id="PTHR46481">
    <property type="entry name" value="ZINC FINGER BED DOMAIN-CONTAINING PROTEIN 4"/>
    <property type="match status" value="1"/>
</dbReference>
<dbReference type="OrthoDB" id="2438421at2759"/>
<dbReference type="PANTHER" id="PTHR46481:SF10">
    <property type="entry name" value="ZINC FINGER BED DOMAIN-CONTAINING PROTEIN 39"/>
    <property type="match status" value="1"/>
</dbReference>
<dbReference type="GO" id="GO:0008270">
    <property type="term" value="F:zinc ion binding"/>
    <property type="evidence" value="ECO:0007669"/>
    <property type="project" value="UniProtKB-KW"/>
</dbReference>
<dbReference type="InterPro" id="IPR052035">
    <property type="entry name" value="ZnF_BED_domain_contain"/>
</dbReference>
<evidence type="ECO:0000313" key="7">
    <source>
        <dbReference type="Proteomes" id="UP000691718"/>
    </source>
</evidence>
<sequence>MSYVANNIFEEKKKAKEKGTPIESSTVGYQKNRQVFNDELEGILTNVNIATSSTSKEKLGIDDVLSLTSSKEYCDSDQESIESSVSQMSKLNQLTMDSCVNNIKAFGVNGKKYGQLNNAIMLMICKDTLPLSTVEKEGFQYLMKIAVPLYKLPSRQTITQMIDDTYDFLSLQFREKLLDVESICMTTDIWTDTHKELHGVNWTFYL</sequence>
<comment type="caution">
    <text evidence="6">The sequence shown here is derived from an EMBL/GenBank/DDBJ whole genome shotgun (WGS) entry which is preliminary data.</text>
</comment>
<dbReference type="EMBL" id="CAJQZP010001398">
    <property type="protein sequence ID" value="CAG5043301.1"/>
    <property type="molecule type" value="Genomic_DNA"/>
</dbReference>
<evidence type="ECO:0000313" key="6">
    <source>
        <dbReference type="EMBL" id="CAG5043301.1"/>
    </source>
</evidence>
<dbReference type="Proteomes" id="UP000691718">
    <property type="component" value="Unassembled WGS sequence"/>
</dbReference>
<proteinExistence type="predicted"/>
<name>A0A8S3XVX1_PARAO</name>
<accession>A0A8S3XVX1</accession>
<evidence type="ECO:0000256" key="4">
    <source>
        <dbReference type="ARBA" id="ARBA00022833"/>
    </source>
</evidence>
<keyword evidence="5" id="KW-0539">Nucleus</keyword>
<keyword evidence="3" id="KW-0863">Zinc-finger</keyword>
<keyword evidence="7" id="KW-1185">Reference proteome</keyword>
<evidence type="ECO:0000256" key="3">
    <source>
        <dbReference type="ARBA" id="ARBA00022771"/>
    </source>
</evidence>
<dbReference type="AlphaFoldDB" id="A0A8S3XVX1"/>
<evidence type="ECO:0000256" key="5">
    <source>
        <dbReference type="ARBA" id="ARBA00023242"/>
    </source>
</evidence>
<evidence type="ECO:0000256" key="2">
    <source>
        <dbReference type="ARBA" id="ARBA00022723"/>
    </source>
</evidence>
<keyword evidence="4" id="KW-0862">Zinc</keyword>
<keyword evidence="2" id="KW-0479">Metal-binding</keyword>
<comment type="subcellular location">
    <subcellularLocation>
        <location evidence="1">Nucleus</location>
    </subcellularLocation>
</comment>
<dbReference type="GO" id="GO:0005634">
    <property type="term" value="C:nucleus"/>
    <property type="evidence" value="ECO:0007669"/>
    <property type="project" value="UniProtKB-SubCell"/>
</dbReference>
<organism evidence="6 7">
    <name type="scientific">Parnassius apollo</name>
    <name type="common">Apollo butterfly</name>
    <name type="synonym">Papilio apollo</name>
    <dbReference type="NCBI Taxonomy" id="110799"/>
    <lineage>
        <taxon>Eukaryota</taxon>
        <taxon>Metazoa</taxon>
        <taxon>Ecdysozoa</taxon>
        <taxon>Arthropoda</taxon>
        <taxon>Hexapoda</taxon>
        <taxon>Insecta</taxon>
        <taxon>Pterygota</taxon>
        <taxon>Neoptera</taxon>
        <taxon>Endopterygota</taxon>
        <taxon>Lepidoptera</taxon>
        <taxon>Glossata</taxon>
        <taxon>Ditrysia</taxon>
        <taxon>Papilionoidea</taxon>
        <taxon>Papilionidae</taxon>
        <taxon>Parnassiinae</taxon>
        <taxon>Parnassini</taxon>
        <taxon>Parnassius</taxon>
        <taxon>Parnassius</taxon>
    </lineage>
</organism>